<protein>
    <submittedName>
        <fullName evidence="3">Uncharacterized protein</fullName>
    </submittedName>
</protein>
<feature type="compositionally biased region" description="Polar residues" evidence="2">
    <location>
        <begin position="725"/>
        <end position="746"/>
    </location>
</feature>
<feature type="region of interest" description="Disordered" evidence="2">
    <location>
        <begin position="722"/>
        <end position="763"/>
    </location>
</feature>
<sequence>MSRNGAEATSKKSGADAEADATYHVRLILSWPPSQTSTTLDKTLVSSFYGLQLELRGNVKDQDDPQSPITLFNDGHTVSKTGEIRKPASASLQFGSDSAPSTALLETLDAITGPFEVVVTGKVLAPAAGNSSSRDEDARASLQQTSSVQVENTLVEINGERFLVDRGATGADVYRRLWVVASRASLATPFELTLRRHNLVQASAKIVPFAGRKDVQDAQIAQLAKLAAQDAALPVDIRRKKLFLFQQLDFEREHYLVAYVSGPLQELHRKIMGSCQWQVFEFGKTLWYFHAPTARLCAQHPLRSHPEARELLERVQQQVQQAVRRLQRKTRSRQRRQRLMSVVQAEMRRQEQEKREVQELHDAVRRIQHRIRAHQRRKRFLAIIQAEKRRQEEVRRQQQLIEERRREEQRAAENQQFETMKLEWQRLQQELGELKQELQQLKLLKETTFPIQSETQTSARREEDSAVETMRREEQQRLQQRLERLELELHHRKETKPAVEMETQTTARRGKSDTVEHLRHQNTEVVAESVTQTSGRRSADLRDEGVDTGEDLEWQRYLTLLRVTIKNKKKKSSPKSRQTQTECFYGEETFTTSSMFRVPQSDVSFSASRKLNGEWKGFPSWQRVSASNSSGASSVITLKSSLSQFDELDVLSPPTRTFESFFAPDLVTSHEQPPPPLVEHAWRQDSSTFLPLKSSRKMLEVAPAHQPLTLQLHEYQEPIRPIRTMGNSSPLKHNSPVSRSPASSPTRLPYITRRRKNIAGSPS</sequence>
<gene>
    <name evidence="3" type="ORF">PHYPSEUDO_014889</name>
</gene>
<evidence type="ECO:0000256" key="1">
    <source>
        <dbReference type="SAM" id="Coils"/>
    </source>
</evidence>
<comment type="caution">
    <text evidence="3">The sequence shown here is derived from an EMBL/GenBank/DDBJ whole genome shotgun (WGS) entry which is preliminary data.</text>
</comment>
<dbReference type="OrthoDB" id="165427at2759"/>
<keyword evidence="1" id="KW-0175">Coiled coil</keyword>
<organism evidence="3 4">
    <name type="scientific">Phytophthora pseudosyringae</name>
    <dbReference type="NCBI Taxonomy" id="221518"/>
    <lineage>
        <taxon>Eukaryota</taxon>
        <taxon>Sar</taxon>
        <taxon>Stramenopiles</taxon>
        <taxon>Oomycota</taxon>
        <taxon>Peronosporomycetes</taxon>
        <taxon>Peronosporales</taxon>
        <taxon>Peronosporaceae</taxon>
        <taxon>Phytophthora</taxon>
    </lineage>
</organism>
<feature type="coiled-coil region" evidence="1">
    <location>
        <begin position="305"/>
        <end position="495"/>
    </location>
</feature>
<evidence type="ECO:0000313" key="3">
    <source>
        <dbReference type="EMBL" id="KAG7387013.1"/>
    </source>
</evidence>
<proteinExistence type="predicted"/>
<dbReference type="PROSITE" id="PS50096">
    <property type="entry name" value="IQ"/>
    <property type="match status" value="1"/>
</dbReference>
<name>A0A8T1W4G8_9STRA</name>
<dbReference type="Proteomes" id="UP000694044">
    <property type="component" value="Unassembled WGS sequence"/>
</dbReference>
<keyword evidence="4" id="KW-1185">Reference proteome</keyword>
<reference evidence="3" key="1">
    <citation type="submission" date="2021-02" db="EMBL/GenBank/DDBJ databases">
        <authorList>
            <person name="Palmer J.M."/>
        </authorList>
    </citation>
    <scope>NUCLEOTIDE SEQUENCE</scope>
    <source>
        <strain evidence="3">SCRP734</strain>
    </source>
</reference>
<dbReference type="AlphaFoldDB" id="A0A8T1W4G8"/>
<evidence type="ECO:0000313" key="4">
    <source>
        <dbReference type="Proteomes" id="UP000694044"/>
    </source>
</evidence>
<accession>A0A8T1W4G8</accession>
<dbReference type="EMBL" id="JAGDFM010000088">
    <property type="protein sequence ID" value="KAG7387013.1"/>
    <property type="molecule type" value="Genomic_DNA"/>
</dbReference>
<feature type="region of interest" description="Disordered" evidence="2">
    <location>
        <begin position="496"/>
        <end position="516"/>
    </location>
</feature>
<evidence type="ECO:0000256" key="2">
    <source>
        <dbReference type="SAM" id="MobiDB-lite"/>
    </source>
</evidence>